<evidence type="ECO:0000256" key="8">
    <source>
        <dbReference type="ARBA" id="ARBA00023065"/>
    </source>
</evidence>
<sequence length="228" mass="24869">MEELASRLLEELNVKTAFTIPVLGGIEVAESVTVSWIVMAVLILGAVFLTRNLRVQNPGKRQLAAEFIVSWLDGFTGEMLGEHGKQYSSYVSTVLLYIGLANVIGVFGLKPPTKDMNVTIALSVMSILLIEAAGIRQKGTGGWLKSFAQPIAIVAPINILEIVIRPLSLCMRLFGNVLGAFVIMELIKYVLPVGLPAVFSLYFDLFDGLIQAYVFVFLTSLFIAEAVE</sequence>
<accession>A0A1I0CE08</accession>
<dbReference type="GO" id="GO:0005886">
    <property type="term" value="C:plasma membrane"/>
    <property type="evidence" value="ECO:0007669"/>
    <property type="project" value="UniProtKB-SubCell"/>
</dbReference>
<comment type="subcellular location">
    <subcellularLocation>
        <location evidence="11">Cell membrane</location>
        <topology evidence="11">Multi-pass membrane protein</topology>
    </subcellularLocation>
    <subcellularLocation>
        <location evidence="1">Membrane</location>
        <topology evidence="1">Multi-pass membrane protein</topology>
    </subcellularLocation>
</comment>
<evidence type="ECO:0000256" key="4">
    <source>
        <dbReference type="ARBA" id="ARBA00022547"/>
    </source>
</evidence>
<keyword evidence="13" id="KW-1185">Reference proteome</keyword>
<dbReference type="GO" id="GO:0042777">
    <property type="term" value="P:proton motive force-driven plasma membrane ATP synthesis"/>
    <property type="evidence" value="ECO:0007669"/>
    <property type="project" value="TreeGrafter"/>
</dbReference>
<dbReference type="eggNOG" id="COG0356">
    <property type="taxonomic scope" value="Bacteria"/>
</dbReference>
<feature type="transmembrane region" description="Helical" evidence="11">
    <location>
        <begin position="147"/>
        <end position="164"/>
    </location>
</feature>
<keyword evidence="7 11" id="KW-1133">Transmembrane helix</keyword>
<keyword evidence="9 11" id="KW-0472">Membrane</keyword>
<dbReference type="Gene3D" id="1.20.120.220">
    <property type="entry name" value="ATP synthase, F0 complex, subunit A"/>
    <property type="match status" value="1"/>
</dbReference>
<dbReference type="InterPro" id="IPR045082">
    <property type="entry name" value="ATP_syn_F0_a_bact/chloroplast"/>
</dbReference>
<dbReference type="RefSeq" id="WP_074648843.1">
    <property type="nucleotide sequence ID" value="NZ_FOIL01000007.1"/>
</dbReference>
<keyword evidence="8 11" id="KW-0406">Ion transport</keyword>
<evidence type="ECO:0000256" key="6">
    <source>
        <dbReference type="ARBA" id="ARBA00022781"/>
    </source>
</evidence>
<evidence type="ECO:0000313" key="12">
    <source>
        <dbReference type="EMBL" id="SET17814.1"/>
    </source>
</evidence>
<feature type="transmembrane region" description="Helical" evidence="11">
    <location>
        <begin position="176"/>
        <end position="203"/>
    </location>
</feature>
<dbReference type="CDD" id="cd00310">
    <property type="entry name" value="ATP-synt_Fo_a_6"/>
    <property type="match status" value="1"/>
</dbReference>
<dbReference type="OrthoDB" id="9789241at2"/>
<evidence type="ECO:0000256" key="7">
    <source>
        <dbReference type="ARBA" id="ARBA00022989"/>
    </source>
</evidence>
<dbReference type="InterPro" id="IPR035908">
    <property type="entry name" value="F0_ATP_A_sf"/>
</dbReference>
<evidence type="ECO:0000256" key="3">
    <source>
        <dbReference type="ARBA" id="ARBA00022448"/>
    </source>
</evidence>
<dbReference type="HAMAP" id="MF_01393">
    <property type="entry name" value="ATP_synth_a_bact"/>
    <property type="match status" value="1"/>
</dbReference>
<keyword evidence="10 11" id="KW-0066">ATP synthesis</keyword>
<reference evidence="12 13" key="1">
    <citation type="submission" date="2016-10" db="EMBL/GenBank/DDBJ databases">
        <authorList>
            <person name="de Groot N.N."/>
        </authorList>
    </citation>
    <scope>NUCLEOTIDE SEQUENCE [LARGE SCALE GENOMIC DNA]</scope>
    <source>
        <strain evidence="12 13">KH1P1</strain>
    </source>
</reference>
<gene>
    <name evidence="11" type="primary">atpB</name>
    <name evidence="12" type="ORF">SAMN04487771_100714</name>
</gene>
<feature type="transmembrane region" description="Helical" evidence="11">
    <location>
        <begin position="33"/>
        <end position="51"/>
    </location>
</feature>
<feature type="transmembrane region" description="Helical" evidence="11">
    <location>
        <begin position="87"/>
        <end position="109"/>
    </location>
</feature>
<organism evidence="12 13">
    <name type="scientific">[Clostridium] aminophilum</name>
    <dbReference type="NCBI Taxonomy" id="1526"/>
    <lineage>
        <taxon>Bacteria</taxon>
        <taxon>Bacillati</taxon>
        <taxon>Bacillota</taxon>
        <taxon>Clostridia</taxon>
        <taxon>Lachnospirales</taxon>
        <taxon>Lachnospiraceae</taxon>
    </lineage>
</organism>
<comment type="similarity">
    <text evidence="2 11">Belongs to the ATPase A chain family.</text>
</comment>
<evidence type="ECO:0000256" key="10">
    <source>
        <dbReference type="ARBA" id="ARBA00023310"/>
    </source>
</evidence>
<dbReference type="PANTHER" id="PTHR42823">
    <property type="entry name" value="ATP SYNTHASE SUBUNIT A, CHLOROPLASTIC"/>
    <property type="match status" value="1"/>
</dbReference>
<dbReference type="GO" id="GO:0045259">
    <property type="term" value="C:proton-transporting ATP synthase complex"/>
    <property type="evidence" value="ECO:0007669"/>
    <property type="project" value="UniProtKB-KW"/>
</dbReference>
<dbReference type="Pfam" id="PF00119">
    <property type="entry name" value="ATP-synt_A"/>
    <property type="match status" value="1"/>
</dbReference>
<dbReference type="GO" id="GO:0046933">
    <property type="term" value="F:proton-transporting ATP synthase activity, rotational mechanism"/>
    <property type="evidence" value="ECO:0007669"/>
    <property type="project" value="UniProtKB-UniRule"/>
</dbReference>
<name>A0A1I0CE08_9FIRM</name>
<evidence type="ECO:0000313" key="13">
    <source>
        <dbReference type="Proteomes" id="UP000199820"/>
    </source>
</evidence>
<comment type="function">
    <text evidence="11">Key component of the proton channel; it plays a direct role in the translocation of protons across the membrane.</text>
</comment>
<keyword evidence="3 11" id="KW-0813">Transport</keyword>
<dbReference type="Proteomes" id="UP000199820">
    <property type="component" value="Unassembled WGS sequence"/>
</dbReference>
<protein>
    <recommendedName>
        <fullName evidence="11">ATP synthase subunit a</fullName>
    </recommendedName>
    <alternativeName>
        <fullName evidence="11">ATP synthase F0 sector subunit a</fullName>
    </alternativeName>
    <alternativeName>
        <fullName evidence="11">F-ATPase subunit 6</fullName>
    </alternativeName>
</protein>
<evidence type="ECO:0000256" key="9">
    <source>
        <dbReference type="ARBA" id="ARBA00023136"/>
    </source>
</evidence>
<evidence type="ECO:0000256" key="5">
    <source>
        <dbReference type="ARBA" id="ARBA00022692"/>
    </source>
</evidence>
<keyword evidence="5 11" id="KW-0812">Transmembrane</keyword>
<dbReference type="InterPro" id="IPR000568">
    <property type="entry name" value="ATP_synth_F0_asu"/>
</dbReference>
<dbReference type="PANTHER" id="PTHR42823:SF3">
    <property type="entry name" value="ATP SYNTHASE SUBUNIT A, CHLOROPLASTIC"/>
    <property type="match status" value="1"/>
</dbReference>
<keyword evidence="11" id="KW-1003">Cell membrane</keyword>
<evidence type="ECO:0000256" key="2">
    <source>
        <dbReference type="ARBA" id="ARBA00006810"/>
    </source>
</evidence>
<keyword evidence="6 11" id="KW-0375">Hydrogen ion transport</keyword>
<feature type="transmembrane region" description="Helical" evidence="11">
    <location>
        <begin position="209"/>
        <end position="227"/>
    </location>
</feature>
<evidence type="ECO:0000256" key="1">
    <source>
        <dbReference type="ARBA" id="ARBA00004141"/>
    </source>
</evidence>
<dbReference type="PRINTS" id="PR00123">
    <property type="entry name" value="ATPASEA"/>
</dbReference>
<keyword evidence="4 11" id="KW-0138">CF(0)</keyword>
<dbReference type="SUPFAM" id="SSF81336">
    <property type="entry name" value="F1F0 ATP synthase subunit A"/>
    <property type="match status" value="1"/>
</dbReference>
<dbReference type="EMBL" id="FOIL01000007">
    <property type="protein sequence ID" value="SET17814.1"/>
    <property type="molecule type" value="Genomic_DNA"/>
</dbReference>
<evidence type="ECO:0000256" key="11">
    <source>
        <dbReference type="HAMAP-Rule" id="MF_01393"/>
    </source>
</evidence>
<dbReference type="NCBIfam" id="NF004486">
    <property type="entry name" value="PRK05815.3-4"/>
    <property type="match status" value="1"/>
</dbReference>
<proteinExistence type="inferred from homology"/>
<dbReference type="AlphaFoldDB" id="A0A1I0CE08"/>
<dbReference type="STRING" id="1526.SAMN02910262_00513"/>